<protein>
    <submittedName>
        <fullName evidence="5">AraC family transcriptional regulator</fullName>
    </submittedName>
</protein>
<comment type="caution">
    <text evidence="5">The sequence shown here is derived from an EMBL/GenBank/DDBJ whole genome shotgun (WGS) entry which is preliminary data.</text>
</comment>
<dbReference type="InterPro" id="IPR018060">
    <property type="entry name" value="HTH_AraC"/>
</dbReference>
<accession>A0A3M2KW92</accession>
<dbReference type="EMBL" id="RFFH01000012">
    <property type="protein sequence ID" value="RMI29867.1"/>
    <property type="molecule type" value="Genomic_DNA"/>
</dbReference>
<dbReference type="PANTHER" id="PTHR46796">
    <property type="entry name" value="HTH-TYPE TRANSCRIPTIONAL ACTIVATOR RHAS-RELATED"/>
    <property type="match status" value="1"/>
</dbReference>
<dbReference type="SMART" id="SM00342">
    <property type="entry name" value="HTH_ARAC"/>
    <property type="match status" value="1"/>
</dbReference>
<dbReference type="InterPro" id="IPR046532">
    <property type="entry name" value="DUF6597"/>
</dbReference>
<dbReference type="Proteomes" id="UP000279275">
    <property type="component" value="Unassembled WGS sequence"/>
</dbReference>
<gene>
    <name evidence="5" type="ORF">EBN03_24030</name>
</gene>
<feature type="domain" description="HTH araC/xylS-type" evidence="4">
    <location>
        <begin position="211"/>
        <end position="312"/>
    </location>
</feature>
<dbReference type="GO" id="GO:0003700">
    <property type="term" value="F:DNA-binding transcription factor activity"/>
    <property type="evidence" value="ECO:0007669"/>
    <property type="project" value="InterPro"/>
</dbReference>
<dbReference type="Pfam" id="PF12833">
    <property type="entry name" value="HTH_18"/>
    <property type="match status" value="1"/>
</dbReference>
<dbReference type="PROSITE" id="PS01124">
    <property type="entry name" value="HTH_ARAC_FAMILY_2"/>
    <property type="match status" value="1"/>
</dbReference>
<sequence>MSWLSPCRTAAAGSWKNATVRDGEGVAAVTQADDRSKAAAAQPIRVPPEVAKGVLNPVEQARHRTLSRLPAGPDVERFVDWYWIVRWDLRGRPAYVAEVLPFPAVHLTFERSHTRTGGFVTGVVTRKFSRELAGEGETFGVKFRPGGFGAFTGVDVGALRDRVLPLAEILPEAADLTDRVLAADTDVQRRELVEARLAGPARAAADDEAYRSVLSVVAAMADDRDLTRVDQVTERFGIPIRTLQRLFRRYVGVGPKWVLRRYRLLDGAQLLAAGRTADLATLALELGYFDQAHFSREFAREIGTAPLEYARTAESAASGSAGGSASSAL</sequence>
<dbReference type="OrthoDB" id="2559672at2"/>
<dbReference type="Gene3D" id="1.10.10.60">
    <property type="entry name" value="Homeodomain-like"/>
    <property type="match status" value="1"/>
</dbReference>
<evidence type="ECO:0000313" key="6">
    <source>
        <dbReference type="Proteomes" id="UP000279275"/>
    </source>
</evidence>
<evidence type="ECO:0000256" key="3">
    <source>
        <dbReference type="ARBA" id="ARBA00023163"/>
    </source>
</evidence>
<dbReference type="Pfam" id="PF20240">
    <property type="entry name" value="DUF6597"/>
    <property type="match status" value="1"/>
</dbReference>
<dbReference type="InterPro" id="IPR018062">
    <property type="entry name" value="HTH_AraC-typ_CS"/>
</dbReference>
<keyword evidence="6" id="KW-1185">Reference proteome</keyword>
<keyword evidence="2" id="KW-0238">DNA-binding</keyword>
<organism evidence="5 6">
    <name type="scientific">Nocardia stercoris</name>
    <dbReference type="NCBI Taxonomy" id="2483361"/>
    <lineage>
        <taxon>Bacteria</taxon>
        <taxon>Bacillati</taxon>
        <taxon>Actinomycetota</taxon>
        <taxon>Actinomycetes</taxon>
        <taxon>Mycobacteriales</taxon>
        <taxon>Nocardiaceae</taxon>
        <taxon>Nocardia</taxon>
    </lineage>
</organism>
<dbReference type="InterPro" id="IPR050204">
    <property type="entry name" value="AraC_XylS_family_regulators"/>
</dbReference>
<dbReference type="PROSITE" id="PS00041">
    <property type="entry name" value="HTH_ARAC_FAMILY_1"/>
    <property type="match status" value="1"/>
</dbReference>
<dbReference type="GO" id="GO:0043565">
    <property type="term" value="F:sequence-specific DNA binding"/>
    <property type="evidence" value="ECO:0007669"/>
    <property type="project" value="InterPro"/>
</dbReference>
<dbReference type="InterPro" id="IPR009057">
    <property type="entry name" value="Homeodomain-like_sf"/>
</dbReference>
<evidence type="ECO:0000259" key="4">
    <source>
        <dbReference type="PROSITE" id="PS01124"/>
    </source>
</evidence>
<keyword evidence="3" id="KW-0804">Transcription</keyword>
<dbReference type="SUPFAM" id="SSF46689">
    <property type="entry name" value="Homeodomain-like"/>
    <property type="match status" value="1"/>
</dbReference>
<evidence type="ECO:0000313" key="5">
    <source>
        <dbReference type="EMBL" id="RMI29867.1"/>
    </source>
</evidence>
<proteinExistence type="predicted"/>
<keyword evidence="1" id="KW-0805">Transcription regulation</keyword>
<name>A0A3M2KW92_9NOCA</name>
<evidence type="ECO:0000256" key="2">
    <source>
        <dbReference type="ARBA" id="ARBA00023125"/>
    </source>
</evidence>
<dbReference type="AlphaFoldDB" id="A0A3M2KW92"/>
<evidence type="ECO:0000256" key="1">
    <source>
        <dbReference type="ARBA" id="ARBA00023015"/>
    </source>
</evidence>
<reference evidence="5 6" key="1">
    <citation type="submission" date="2018-10" db="EMBL/GenBank/DDBJ databases">
        <title>Isolation from cow dung.</title>
        <authorList>
            <person name="Ling L."/>
        </authorList>
    </citation>
    <scope>NUCLEOTIDE SEQUENCE [LARGE SCALE GENOMIC DNA]</scope>
    <source>
        <strain evidence="5 6">NEAU-LL90</strain>
    </source>
</reference>